<feature type="compositionally biased region" description="Basic and acidic residues" evidence="1">
    <location>
        <begin position="127"/>
        <end position="140"/>
    </location>
</feature>
<keyword evidence="4" id="KW-1185">Reference proteome</keyword>
<dbReference type="RefSeq" id="WP_071893480.1">
    <property type="nucleotide sequence ID" value="NZ_CP018135.1"/>
</dbReference>
<feature type="transmembrane region" description="Helical" evidence="2">
    <location>
        <begin position="81"/>
        <end position="114"/>
    </location>
</feature>
<accession>A0A1L2ZKV0</accession>
<name>A0A1L2ZKV0_9MICC</name>
<keyword evidence="2" id="KW-0812">Transmembrane</keyword>
<feature type="region of interest" description="Disordered" evidence="1">
    <location>
        <begin position="127"/>
        <end position="153"/>
    </location>
</feature>
<feature type="transmembrane region" description="Helical" evidence="2">
    <location>
        <begin position="52"/>
        <end position="74"/>
    </location>
</feature>
<dbReference type="STRING" id="556325.BHE16_02070"/>
<keyword evidence="2" id="KW-0472">Membrane</keyword>
<dbReference type="Proteomes" id="UP000183530">
    <property type="component" value="Chromosome"/>
</dbReference>
<dbReference type="KEGG" id="nae:BHE16_02070"/>
<evidence type="ECO:0000313" key="4">
    <source>
        <dbReference type="Proteomes" id="UP000183530"/>
    </source>
</evidence>
<feature type="transmembrane region" description="Helical" evidence="2">
    <location>
        <begin position="21"/>
        <end position="46"/>
    </location>
</feature>
<dbReference type="OrthoDB" id="3267755at2"/>
<reference evidence="3 4" key="1">
    <citation type="submission" date="2016-11" db="EMBL/GenBank/DDBJ databases">
        <title>Genome sequencing of Zhihengliuella aestuarii B18 antagonistic to Plasmodiophora brassicae.</title>
        <authorList>
            <person name="Luo Y."/>
        </authorList>
    </citation>
    <scope>NUCLEOTIDE SEQUENCE [LARGE SCALE GENOMIC DNA]</scope>
    <source>
        <strain evidence="3 4">B18</strain>
    </source>
</reference>
<dbReference type="InterPro" id="IPR025327">
    <property type="entry name" value="DUF4233"/>
</dbReference>
<evidence type="ECO:0000313" key="3">
    <source>
        <dbReference type="EMBL" id="APF40003.1"/>
    </source>
</evidence>
<protein>
    <recommendedName>
        <fullName evidence="5">DUF4233 domain-containing protein</fullName>
    </recommendedName>
</protein>
<evidence type="ECO:0000256" key="2">
    <source>
        <dbReference type="SAM" id="Phobius"/>
    </source>
</evidence>
<feature type="compositionally biased region" description="Polar residues" evidence="1">
    <location>
        <begin position="141"/>
        <end position="153"/>
    </location>
</feature>
<gene>
    <name evidence="3" type="ORF">BHE16_02070</name>
</gene>
<organism evidence="3 4">
    <name type="scientific">Neomicrococcus aestuarii</name>
    <dbReference type="NCBI Taxonomy" id="556325"/>
    <lineage>
        <taxon>Bacteria</taxon>
        <taxon>Bacillati</taxon>
        <taxon>Actinomycetota</taxon>
        <taxon>Actinomycetes</taxon>
        <taxon>Micrococcales</taxon>
        <taxon>Micrococcaceae</taxon>
        <taxon>Neomicrococcus</taxon>
    </lineage>
</organism>
<proteinExistence type="predicted"/>
<dbReference type="Pfam" id="PF14017">
    <property type="entry name" value="DUF4233"/>
    <property type="match status" value="1"/>
</dbReference>
<dbReference type="EMBL" id="CP018135">
    <property type="protein sequence ID" value="APF40003.1"/>
    <property type="molecule type" value="Genomic_DNA"/>
</dbReference>
<evidence type="ECO:0000256" key="1">
    <source>
        <dbReference type="SAM" id="MobiDB-lite"/>
    </source>
</evidence>
<keyword evidence="2" id="KW-1133">Transmembrane helix</keyword>
<sequence>MARERKPRPVPGTPKPRRSTRVLFASTILSLEAFVMFFAGIAIFGLRRAEPIAPWILAAALIITVACIMTCSLLKKPLGYWIGWVIQIVMVLFGFLEPMMFFVGILFAITWWYGVTKGRMVDLENKRRDEKQAEWERENLAKSSPENPGPTTN</sequence>
<dbReference type="AlphaFoldDB" id="A0A1L2ZKV0"/>
<evidence type="ECO:0008006" key="5">
    <source>
        <dbReference type="Google" id="ProtNLM"/>
    </source>
</evidence>